<organism evidence="2 3">
    <name type="scientific">Macrophomina phaseolina (strain MS6)</name>
    <name type="common">Charcoal rot fungus</name>
    <dbReference type="NCBI Taxonomy" id="1126212"/>
    <lineage>
        <taxon>Eukaryota</taxon>
        <taxon>Fungi</taxon>
        <taxon>Dikarya</taxon>
        <taxon>Ascomycota</taxon>
        <taxon>Pezizomycotina</taxon>
        <taxon>Dothideomycetes</taxon>
        <taxon>Dothideomycetes incertae sedis</taxon>
        <taxon>Botryosphaeriales</taxon>
        <taxon>Botryosphaeriaceae</taxon>
        <taxon>Macrophomina</taxon>
    </lineage>
</organism>
<proteinExistence type="predicted"/>
<evidence type="ECO:0000313" key="2">
    <source>
        <dbReference type="EMBL" id="EKG12635.1"/>
    </source>
</evidence>
<dbReference type="STRING" id="1126212.K2S6Y9"/>
<dbReference type="AlphaFoldDB" id="K2S6Y9"/>
<dbReference type="Gene3D" id="2.120.10.80">
    <property type="entry name" value="Kelch-type beta propeller"/>
    <property type="match status" value="1"/>
</dbReference>
<evidence type="ECO:0000313" key="3">
    <source>
        <dbReference type="Proteomes" id="UP000007129"/>
    </source>
</evidence>
<dbReference type="eggNOG" id="KOG1072">
    <property type="taxonomic scope" value="Eukaryota"/>
</dbReference>
<name>K2S6Y9_MACPH</name>
<dbReference type="VEuPathDB" id="FungiDB:MPH_10224"/>
<accession>K2S6Y9</accession>
<gene>
    <name evidence="2" type="ORF">MPH_10224</name>
</gene>
<feature type="compositionally biased region" description="Basic and acidic residues" evidence="1">
    <location>
        <begin position="108"/>
        <end position="126"/>
    </location>
</feature>
<dbReference type="InParanoid" id="K2S6Y9"/>
<dbReference type="EMBL" id="AHHD01000445">
    <property type="protein sequence ID" value="EKG12635.1"/>
    <property type="molecule type" value="Genomic_DNA"/>
</dbReference>
<dbReference type="InterPro" id="IPR015915">
    <property type="entry name" value="Kelch-typ_b-propeller"/>
</dbReference>
<feature type="compositionally biased region" description="Low complexity" evidence="1">
    <location>
        <begin position="132"/>
        <end position="150"/>
    </location>
</feature>
<reference evidence="2 3" key="1">
    <citation type="journal article" date="2012" name="BMC Genomics">
        <title>Tools to kill: Genome of one of the most destructive plant pathogenic fungi Macrophomina phaseolina.</title>
        <authorList>
            <person name="Islam M.S."/>
            <person name="Haque M.S."/>
            <person name="Islam M.M."/>
            <person name="Emdad E.M."/>
            <person name="Halim A."/>
            <person name="Hossen Q.M.M."/>
            <person name="Hossain M.Z."/>
            <person name="Ahmed B."/>
            <person name="Rahim S."/>
            <person name="Rahman M.S."/>
            <person name="Alam M.M."/>
            <person name="Hou S."/>
            <person name="Wan X."/>
            <person name="Saito J.A."/>
            <person name="Alam M."/>
        </authorList>
    </citation>
    <scope>NUCLEOTIDE SEQUENCE [LARGE SCALE GENOMIC DNA]</scope>
    <source>
        <strain evidence="2 3">MS6</strain>
    </source>
</reference>
<dbReference type="Proteomes" id="UP000007129">
    <property type="component" value="Unassembled WGS sequence"/>
</dbReference>
<dbReference type="OrthoDB" id="45365at2759"/>
<evidence type="ECO:0000256" key="1">
    <source>
        <dbReference type="SAM" id="MobiDB-lite"/>
    </source>
</evidence>
<comment type="caution">
    <text evidence="2">The sequence shown here is derived from an EMBL/GenBank/DDBJ whole genome shotgun (WGS) entry which is preliminary data.</text>
</comment>
<dbReference type="HOGENOM" id="CLU_1061996_0_0_1"/>
<protein>
    <submittedName>
        <fullName evidence="2">Kelch-type beta propeller</fullName>
    </submittedName>
</protein>
<dbReference type="SUPFAM" id="SSF117281">
    <property type="entry name" value="Kelch motif"/>
    <property type="match status" value="1"/>
</dbReference>
<feature type="region of interest" description="Disordered" evidence="1">
    <location>
        <begin position="86"/>
        <end position="152"/>
    </location>
</feature>
<sequence>MVGGIAPDASAKVAPFSSTDMVQLYSITNDSWRSVAPLTKPLNHPNVAAANGKISVFGRGGGFRRRRRRAGGNACGPGLLGVRSRDGRVVVDPATGAGKGAGGRGRVRRQDLRRGRLHGADPDRAKTAAGDPSLTSRPSTPTPRRGSPTLFFPRRRGISRNRATMLGPLLWRGRYMPLAASTSAASTRRIACSSGTSTVSRLVGRRALRGCRRRGLHMRLEWWGRRYSPSAERGTVLLRMSFSSRCLMRWKCTTLTLPRGRS</sequence>